<dbReference type="GO" id="GO:0000774">
    <property type="term" value="F:adenyl-nucleotide exchange factor activity"/>
    <property type="evidence" value="ECO:0007669"/>
    <property type="project" value="TreeGrafter"/>
</dbReference>
<evidence type="ECO:0000256" key="1">
    <source>
        <dbReference type="ARBA" id="ARBA00011045"/>
    </source>
</evidence>
<feature type="compositionally biased region" description="Polar residues" evidence="3">
    <location>
        <begin position="232"/>
        <end position="243"/>
    </location>
</feature>
<proteinExistence type="inferred from homology"/>
<feature type="domain" description="Nucleotide exchange factor Fes1" evidence="4">
    <location>
        <begin position="1"/>
        <end position="80"/>
    </location>
</feature>
<protein>
    <recommendedName>
        <fullName evidence="4">Nucleotide exchange factor Fes1 domain-containing protein</fullName>
    </recommendedName>
</protein>
<gene>
    <name evidence="5" type="ORF">M422DRAFT_188272</name>
</gene>
<evidence type="ECO:0000313" key="6">
    <source>
        <dbReference type="Proteomes" id="UP000054279"/>
    </source>
</evidence>
<keyword evidence="2" id="KW-0677">Repeat</keyword>
<name>A0A0C9U5H9_SPHS4</name>
<feature type="compositionally biased region" description="Low complexity" evidence="3">
    <location>
        <begin position="244"/>
        <end position="253"/>
    </location>
</feature>
<dbReference type="Pfam" id="PF08609">
    <property type="entry name" value="Fes1"/>
    <property type="match status" value="1"/>
</dbReference>
<dbReference type="AlphaFoldDB" id="A0A0C9U5H9"/>
<evidence type="ECO:0000256" key="3">
    <source>
        <dbReference type="SAM" id="MobiDB-lite"/>
    </source>
</evidence>
<dbReference type="GO" id="GO:0005783">
    <property type="term" value="C:endoplasmic reticulum"/>
    <property type="evidence" value="ECO:0007669"/>
    <property type="project" value="TreeGrafter"/>
</dbReference>
<dbReference type="HOGENOM" id="CLU_046722_0_0_1"/>
<evidence type="ECO:0000256" key="2">
    <source>
        <dbReference type="ARBA" id="ARBA00022737"/>
    </source>
</evidence>
<feature type="region of interest" description="Disordered" evidence="3">
    <location>
        <begin position="231"/>
        <end position="256"/>
    </location>
</feature>
<dbReference type="Gene3D" id="1.25.10.10">
    <property type="entry name" value="Leucine-rich Repeat Variant"/>
    <property type="match status" value="1"/>
</dbReference>
<dbReference type="Proteomes" id="UP000054279">
    <property type="component" value="Unassembled WGS sequence"/>
</dbReference>
<dbReference type="PANTHER" id="PTHR19316">
    <property type="entry name" value="PROTEIN FOLDING REGULATOR"/>
    <property type="match status" value="1"/>
</dbReference>
<comment type="similarity">
    <text evidence="1">Belongs to the FES1 family.</text>
</comment>
<dbReference type="InterPro" id="IPR013918">
    <property type="entry name" value="Nucleotide_exch_fac_Fes1"/>
</dbReference>
<reference evidence="5 6" key="1">
    <citation type="submission" date="2014-06" db="EMBL/GenBank/DDBJ databases">
        <title>Evolutionary Origins and Diversification of the Mycorrhizal Mutualists.</title>
        <authorList>
            <consortium name="DOE Joint Genome Institute"/>
            <consortium name="Mycorrhizal Genomics Consortium"/>
            <person name="Kohler A."/>
            <person name="Kuo A."/>
            <person name="Nagy L.G."/>
            <person name="Floudas D."/>
            <person name="Copeland A."/>
            <person name="Barry K.W."/>
            <person name="Cichocki N."/>
            <person name="Veneault-Fourrey C."/>
            <person name="LaButti K."/>
            <person name="Lindquist E.A."/>
            <person name="Lipzen A."/>
            <person name="Lundell T."/>
            <person name="Morin E."/>
            <person name="Murat C."/>
            <person name="Riley R."/>
            <person name="Ohm R."/>
            <person name="Sun H."/>
            <person name="Tunlid A."/>
            <person name="Henrissat B."/>
            <person name="Grigoriev I.V."/>
            <person name="Hibbett D.S."/>
            <person name="Martin F."/>
        </authorList>
    </citation>
    <scope>NUCLEOTIDE SEQUENCE [LARGE SCALE GENOMIC DNA]</scope>
    <source>
        <strain evidence="5 6">SS14</strain>
    </source>
</reference>
<organism evidence="5 6">
    <name type="scientific">Sphaerobolus stellatus (strain SS14)</name>
    <dbReference type="NCBI Taxonomy" id="990650"/>
    <lineage>
        <taxon>Eukaryota</taxon>
        <taxon>Fungi</taxon>
        <taxon>Dikarya</taxon>
        <taxon>Basidiomycota</taxon>
        <taxon>Agaricomycotina</taxon>
        <taxon>Agaricomycetes</taxon>
        <taxon>Phallomycetidae</taxon>
        <taxon>Geastrales</taxon>
        <taxon>Sphaerobolaceae</taxon>
        <taxon>Sphaerobolus</taxon>
    </lineage>
</organism>
<accession>A0A0C9U5H9</accession>
<dbReference type="InterPro" id="IPR011989">
    <property type="entry name" value="ARM-like"/>
</dbReference>
<dbReference type="InterPro" id="IPR016024">
    <property type="entry name" value="ARM-type_fold"/>
</dbReference>
<dbReference type="EMBL" id="KN837281">
    <property type="protein sequence ID" value="KIJ29529.1"/>
    <property type="molecule type" value="Genomic_DNA"/>
</dbReference>
<dbReference type="InterPro" id="IPR050693">
    <property type="entry name" value="Hsp70_NEF-Inhibitors"/>
</dbReference>
<dbReference type="PANTHER" id="PTHR19316:SF18">
    <property type="entry name" value="HSP70-BINDING PROTEIN 1"/>
    <property type="match status" value="1"/>
</dbReference>
<evidence type="ECO:0000259" key="4">
    <source>
        <dbReference type="Pfam" id="PF08609"/>
    </source>
</evidence>
<keyword evidence="6" id="KW-1185">Reference proteome</keyword>
<sequence length="331" mass="36209">MGSLLQWSLGQSSSDALRSSAEMKGLDSGIIDMILNKPDSVLMKEALAIGLDEKVDEEARVTALDDLEMLVEQMDNAKDLTPLGMYPQIISLLDQKHPDRVRMQALWVLGTAVQNNPEAQSDFLEYDPIPLILSILSPSTSLGQQNVPSNETRSKAAYTLCGSLKRNADAVNRLDEVGGWDILKAALCDSDITIRRKLVFLINSLLMPITARTFRFAPLLLMAPPPEYFQPREQSSSTAVTALSNHASSSSRNSKQDGLRIHNLQDKGVKPVSTTASVLSALQKYQVIPIIVESLVSPLSHCSGADKQPDPGYTEKAAKTLITYLEVSLKF</sequence>
<dbReference type="SUPFAM" id="SSF48371">
    <property type="entry name" value="ARM repeat"/>
    <property type="match status" value="1"/>
</dbReference>
<evidence type="ECO:0000313" key="5">
    <source>
        <dbReference type="EMBL" id="KIJ29529.1"/>
    </source>
</evidence>
<dbReference type="OrthoDB" id="10250458at2759"/>